<gene>
    <name evidence="2" type="ORF">LOKVESSMR4R_03287</name>
</gene>
<evidence type="ECO:0000313" key="2">
    <source>
        <dbReference type="EMBL" id="ARU02560.1"/>
    </source>
</evidence>
<dbReference type="OrthoDB" id="7848279at2"/>
<dbReference type="AlphaFoldDB" id="A0A1Y0EGJ6"/>
<dbReference type="NCBIfam" id="NF038127">
    <property type="entry name" value="FDP_fam"/>
    <property type="match status" value="2"/>
</dbReference>
<feature type="chain" id="PRO_5011003202" evidence="1">
    <location>
        <begin position="26"/>
        <end position="399"/>
    </location>
</feature>
<dbReference type="Gene3D" id="2.60.120.380">
    <property type="match status" value="3"/>
</dbReference>
<protein>
    <submittedName>
        <fullName evidence="2">ABC transporter substrate-binding protein</fullName>
    </submittedName>
</protein>
<keyword evidence="3" id="KW-1185">Reference proteome</keyword>
<dbReference type="STRING" id="1122181.GCA_000382265_02335"/>
<proteinExistence type="predicted"/>
<evidence type="ECO:0000256" key="1">
    <source>
        <dbReference type="SAM" id="SignalP"/>
    </source>
</evidence>
<sequence>MARRSLFQPAALSFLLLGIAAPAFAQDLCGGTGAGGQWIGGNESSSDITTADNFREQMALVLGGNDYVALFTLSAATDVRLEAAGRGAGDPMIDLLHADGRLILSDDDSGGNAAARAETSLDAGTYCMAMRSYDGGPMTAFVRIGRQDHAPLTEGISLQGDPGTSGTCSEAMPIGPLGSSVTGSAFDTPYWSFTLDSPTAVTITAMNESADPVITLFDAAENYIAENDDYDGLNSRIDMTEPLGAGTYCIALDALSDDSAPITLTVSAYNPQAALLAVYDRGDAAPPLDGTVPVTELGLVSTRIRQDVNASASASWFTIDVDTPGLLVLEAIGNASADPVLVIFDDLGREIGRNDDYGNGLDSLIAARVDAGTYVVGVWKYGEGLGLIRLLIERYVPAQ</sequence>
<accession>A0A1Y0EGJ6</accession>
<name>A0A1Y0EGJ6_9RHOB</name>
<keyword evidence="1" id="KW-0732">Signal</keyword>
<organism evidence="2 3">
    <name type="scientific">Yoonia vestfoldensis</name>
    <dbReference type="NCBI Taxonomy" id="245188"/>
    <lineage>
        <taxon>Bacteria</taxon>
        <taxon>Pseudomonadati</taxon>
        <taxon>Pseudomonadota</taxon>
        <taxon>Alphaproteobacteria</taxon>
        <taxon>Rhodobacterales</taxon>
        <taxon>Paracoccaceae</taxon>
        <taxon>Yoonia</taxon>
    </lineage>
</organism>
<dbReference type="EMBL" id="CP021431">
    <property type="protein sequence ID" value="ARU02560.1"/>
    <property type="molecule type" value="Genomic_DNA"/>
</dbReference>
<dbReference type="RefSeq" id="WP_087210718.1">
    <property type="nucleotide sequence ID" value="NZ_CP021431.1"/>
</dbReference>
<dbReference type="SUPFAM" id="SSF89260">
    <property type="entry name" value="Collagen-binding domain"/>
    <property type="match status" value="2"/>
</dbReference>
<feature type="signal peptide" evidence="1">
    <location>
        <begin position="1"/>
        <end position="25"/>
    </location>
</feature>
<dbReference type="KEGG" id="lvs:LOKVESSMR4R_03287"/>
<evidence type="ECO:0000313" key="3">
    <source>
        <dbReference type="Proteomes" id="UP000195273"/>
    </source>
</evidence>
<dbReference type="Proteomes" id="UP000195273">
    <property type="component" value="Chromosome"/>
</dbReference>
<reference evidence="2 3" key="1">
    <citation type="submission" date="2017-05" db="EMBL/GenBank/DDBJ databases">
        <title>Genome Sequence of Loktanella vestfoldensis Strain SMR4r Isolated from a Culture of the Diatom Skeletonema marinoi.</title>
        <authorList>
            <person name="Topel M."/>
            <person name="Pinder M.I.M."/>
            <person name="Johansson O.N."/>
            <person name="Kourtchenko O."/>
            <person name="Godhe A."/>
            <person name="Clarke A.K."/>
        </authorList>
    </citation>
    <scope>NUCLEOTIDE SEQUENCE [LARGE SCALE GENOMIC DNA]</scope>
    <source>
        <strain evidence="2 3">SMR4r</strain>
    </source>
</reference>